<accession>A0A9Q0LJ80</accession>
<dbReference type="OrthoDB" id="6359943at2759"/>
<evidence type="ECO:0000313" key="2">
    <source>
        <dbReference type="Proteomes" id="UP001149090"/>
    </source>
</evidence>
<keyword evidence="2" id="KW-1185">Reference proteome</keyword>
<proteinExistence type="predicted"/>
<reference evidence="1" key="1">
    <citation type="submission" date="2022-10" db="EMBL/GenBank/DDBJ databases">
        <title>Novel sulphate-reducing endosymbionts in the free-living metamonad Anaeramoeba.</title>
        <authorList>
            <person name="Jerlstrom-Hultqvist J."/>
            <person name="Cepicka I."/>
            <person name="Gallot-Lavallee L."/>
            <person name="Salas-Leiva D."/>
            <person name="Curtis B.A."/>
            <person name="Zahonova K."/>
            <person name="Pipaliya S."/>
            <person name="Dacks J."/>
            <person name="Roger A.J."/>
        </authorList>
    </citation>
    <scope>NUCLEOTIDE SEQUENCE</scope>
    <source>
        <strain evidence="1">BMAN</strain>
    </source>
</reference>
<comment type="caution">
    <text evidence="1">The sequence shown here is derived from an EMBL/GenBank/DDBJ whole genome shotgun (WGS) entry which is preliminary data.</text>
</comment>
<dbReference type="AlphaFoldDB" id="A0A9Q0LJ80"/>
<sequence>MFLTVTEDSTNEVKDYTGKSTKALEMIIKFLYYDEIEKGLEMNIYEELEEAEEFFQFSEYSLFKQKLNLAKKELKNSN</sequence>
<protein>
    <recommendedName>
        <fullName evidence="3">BTB domain-containing protein</fullName>
    </recommendedName>
</protein>
<dbReference type="Proteomes" id="UP001149090">
    <property type="component" value="Unassembled WGS sequence"/>
</dbReference>
<dbReference type="EMBL" id="JAPDFW010000072">
    <property type="protein sequence ID" value="KAJ5073803.1"/>
    <property type="molecule type" value="Genomic_DNA"/>
</dbReference>
<organism evidence="1 2">
    <name type="scientific">Anaeramoeba ignava</name>
    <name type="common">Anaerobic marine amoeba</name>
    <dbReference type="NCBI Taxonomy" id="1746090"/>
    <lineage>
        <taxon>Eukaryota</taxon>
        <taxon>Metamonada</taxon>
        <taxon>Anaeramoebidae</taxon>
        <taxon>Anaeramoeba</taxon>
    </lineage>
</organism>
<name>A0A9Q0LJ80_ANAIG</name>
<gene>
    <name evidence="1" type="ORF">M0811_08367</name>
</gene>
<evidence type="ECO:0000313" key="1">
    <source>
        <dbReference type="EMBL" id="KAJ5073803.1"/>
    </source>
</evidence>
<evidence type="ECO:0008006" key="3">
    <source>
        <dbReference type="Google" id="ProtNLM"/>
    </source>
</evidence>